<dbReference type="InterPro" id="IPR015304">
    <property type="entry name" value="ZinT_dom"/>
</dbReference>
<dbReference type="GO" id="GO:0008270">
    <property type="term" value="F:zinc ion binding"/>
    <property type="evidence" value="ECO:0007669"/>
    <property type="project" value="InterPro"/>
</dbReference>
<protein>
    <submittedName>
        <fullName evidence="5">Metal-binding protein ZinT</fullName>
    </submittedName>
</protein>
<keyword evidence="2" id="KW-0862">Zinc</keyword>
<dbReference type="EMBL" id="JALIDZ010000001">
    <property type="protein sequence ID" value="MCT8970833.1"/>
    <property type="molecule type" value="Genomic_DNA"/>
</dbReference>
<proteinExistence type="predicted"/>
<dbReference type="InterPro" id="IPR012674">
    <property type="entry name" value="Calycin"/>
</dbReference>
<feature type="chain" id="PRO_5043375127" evidence="3">
    <location>
        <begin position="27"/>
        <end position="226"/>
    </location>
</feature>
<evidence type="ECO:0000256" key="3">
    <source>
        <dbReference type="SAM" id="SignalP"/>
    </source>
</evidence>
<dbReference type="RefSeq" id="WP_261614385.1">
    <property type="nucleotide sequence ID" value="NZ_JALIDZ010000001.1"/>
</dbReference>
<dbReference type="AlphaFoldDB" id="A0AAW5QT45"/>
<gene>
    <name evidence="5" type="ORF">MUB46_03070</name>
</gene>
<dbReference type="Proteomes" id="UP001320898">
    <property type="component" value="Unassembled WGS sequence"/>
</dbReference>
<dbReference type="Gene3D" id="2.40.128.20">
    <property type="match status" value="1"/>
</dbReference>
<keyword evidence="6" id="KW-1185">Reference proteome</keyword>
<evidence type="ECO:0000313" key="5">
    <source>
        <dbReference type="EMBL" id="MCT8970833.1"/>
    </source>
</evidence>
<organism evidence="5 6">
    <name type="scientific">Microbaculum marinisediminis</name>
    <dbReference type="NCBI Taxonomy" id="2931392"/>
    <lineage>
        <taxon>Bacteria</taxon>
        <taxon>Pseudomonadati</taxon>
        <taxon>Pseudomonadota</taxon>
        <taxon>Alphaproteobacteria</taxon>
        <taxon>Hyphomicrobiales</taxon>
        <taxon>Tepidamorphaceae</taxon>
        <taxon>Microbaculum</taxon>
    </lineage>
</organism>
<name>A0AAW5QT45_9HYPH</name>
<dbReference type="SUPFAM" id="SSF50814">
    <property type="entry name" value="Lipocalins"/>
    <property type="match status" value="1"/>
</dbReference>
<comment type="caution">
    <text evidence="5">The sequence shown here is derived from an EMBL/GenBank/DDBJ whole genome shotgun (WGS) entry which is preliminary data.</text>
</comment>
<evidence type="ECO:0000256" key="1">
    <source>
        <dbReference type="ARBA" id="ARBA00022729"/>
    </source>
</evidence>
<dbReference type="Pfam" id="PF09223">
    <property type="entry name" value="ZinT"/>
    <property type="match status" value="1"/>
</dbReference>
<evidence type="ECO:0000256" key="2">
    <source>
        <dbReference type="ARBA" id="ARBA00022833"/>
    </source>
</evidence>
<sequence>MHTTLTKYAGALAIGTMLLFSAQAQAEDSKSATETSSHDHAHDHASEAEKEIYKGYFEDDQIKPRTLADWQGDWQSVYPHLQDGTLDPVMAHKAEHGSMSAQEYRDYYDIGYKTDVDRIVIDGDDFTFYKDGAAVKGTYATDGYEILTYKKGNRGVRFIFKKTGGDEAAPAFVQFSDHRIAPAEADHYHLYWGDDRAALLEEVTNWPTYYPSSMNGDQIVDAMMAH</sequence>
<accession>A0AAW5QT45</accession>
<reference evidence="5 6" key="1">
    <citation type="submission" date="2022-04" db="EMBL/GenBank/DDBJ databases">
        <authorList>
            <person name="Ye Y.-Q."/>
            <person name="Du Z.-J."/>
        </authorList>
    </citation>
    <scope>NUCLEOTIDE SEQUENCE [LARGE SCALE GENOMIC DNA]</scope>
    <source>
        <strain evidence="5 6">A6E488</strain>
    </source>
</reference>
<feature type="domain" description="ZinT" evidence="4">
    <location>
        <begin position="49"/>
        <end position="226"/>
    </location>
</feature>
<evidence type="ECO:0000313" key="6">
    <source>
        <dbReference type="Proteomes" id="UP001320898"/>
    </source>
</evidence>
<feature type="signal peptide" evidence="3">
    <location>
        <begin position="1"/>
        <end position="26"/>
    </location>
</feature>
<evidence type="ECO:0000259" key="4">
    <source>
        <dbReference type="Pfam" id="PF09223"/>
    </source>
</evidence>
<keyword evidence="1 3" id="KW-0732">Signal</keyword>